<dbReference type="Proteomes" id="UP000298381">
    <property type="component" value="Unassembled WGS sequence"/>
</dbReference>
<dbReference type="PROSITE" id="PS51332">
    <property type="entry name" value="B12_BINDING"/>
    <property type="match status" value="1"/>
</dbReference>
<keyword evidence="4" id="KW-0408">Iron</keyword>
<evidence type="ECO:0000256" key="5">
    <source>
        <dbReference type="ARBA" id="ARBA00023014"/>
    </source>
</evidence>
<dbReference type="Pfam" id="PF02310">
    <property type="entry name" value="B12-binding"/>
    <property type="match status" value="1"/>
</dbReference>
<keyword evidence="5" id="KW-0411">Iron-sulfur</keyword>
<sequence length="578" mass="68513">MSILLTTLNSKFIHTNLAIRYLKKYVEDIEKIDIIEFTINQTTEEIARKIFILSPDMVGFSTYIWNLEQTLDVCKRLKIVNPNMKILLGGPEVSFDSKKLMEENAFIDYIICEEGEETFKELLLGFNLYNIDGLVFRDDGKIIENKKRKPIENLDSIPSPYIGSDEDFSGKIVYYEASRGCPFTCDFCLSSGKRVRFFSVERVLEDIDYLVKKDVKQIKFVDRTFNANKKFAKDIIDHIIQLNPNDINFHFELTARLLDFEQIEYLKNVKEGLFQFEIGVQSTNEKTLKEISRNEDYEKVKNVSLMIKEGGNIHQHLDLIIGLPYEDYMTFSKSFDDLYHIHPDKLQLGFLKLLKGSKLRLNQELHGYVYLDKPPYEILYNNYISYSDIVKLKFIEEVVEKYYNEGYFINSIEYLIKVEFSRPFEFFEDFSKYLFSVDFFNTSHSKKSLYHYLNKYYKYKNFDNYEILVDIMKFDYLYSKVDNILPDFMQTSSKIESNEFHSILKNSNIINKMKYHSPEQPTKEILKDVNICKFNYDILEIIKNPKKEYNQDERIIIFEYNKKGVLNKSNVLDIIKII</sequence>
<dbReference type="InterPro" id="IPR051198">
    <property type="entry name" value="BchE-like"/>
</dbReference>
<dbReference type="SFLD" id="SFLDG01123">
    <property type="entry name" value="methyltransferase_(Class_B)"/>
    <property type="match status" value="1"/>
</dbReference>
<dbReference type="OrthoDB" id="9801424at2"/>
<comment type="cofactor">
    <cofactor evidence="1">
        <name>[4Fe-4S] cluster</name>
        <dbReference type="ChEBI" id="CHEBI:49883"/>
    </cofactor>
</comment>
<evidence type="ECO:0000256" key="3">
    <source>
        <dbReference type="ARBA" id="ARBA00022723"/>
    </source>
</evidence>
<feature type="domain" description="B12-binding" evidence="6">
    <location>
        <begin position="1"/>
        <end position="133"/>
    </location>
</feature>
<dbReference type="SFLD" id="SFLDS00029">
    <property type="entry name" value="Radical_SAM"/>
    <property type="match status" value="1"/>
</dbReference>
<evidence type="ECO:0000313" key="9">
    <source>
        <dbReference type="Proteomes" id="UP000298381"/>
    </source>
</evidence>
<feature type="domain" description="Radical SAM core" evidence="7">
    <location>
        <begin position="167"/>
        <end position="396"/>
    </location>
</feature>
<reference evidence="8 9" key="1">
    <citation type="submission" date="2019-03" db="EMBL/GenBank/DDBJ databases">
        <title>Draft genome sequence data and analysis of a Fermenting Bacterium, Soehngenia longevitae strain 1933PT, isolated from petroleum reservoir in Azerbaijan.</title>
        <authorList>
            <person name="Grouzdev D.S."/>
            <person name="Bidzhieva S.K."/>
            <person name="Sokolova D.S."/>
            <person name="Tourova T.P."/>
            <person name="Poltaraus A.B."/>
            <person name="Nazina T.N."/>
        </authorList>
    </citation>
    <scope>NUCLEOTIDE SEQUENCE [LARGE SCALE GENOMIC DNA]</scope>
    <source>
        <strain evidence="8 9">1933P</strain>
    </source>
</reference>
<dbReference type="InterPro" id="IPR058240">
    <property type="entry name" value="rSAM_sf"/>
</dbReference>
<proteinExistence type="predicted"/>
<evidence type="ECO:0000259" key="7">
    <source>
        <dbReference type="PROSITE" id="PS51918"/>
    </source>
</evidence>
<dbReference type="Pfam" id="PF13311">
    <property type="entry name" value="DUF4080"/>
    <property type="match status" value="1"/>
</dbReference>
<dbReference type="InterPro" id="IPR006158">
    <property type="entry name" value="Cobalamin-bd"/>
</dbReference>
<dbReference type="GO" id="GO:0005829">
    <property type="term" value="C:cytosol"/>
    <property type="evidence" value="ECO:0007669"/>
    <property type="project" value="TreeGrafter"/>
</dbReference>
<dbReference type="InterPro" id="IPR006638">
    <property type="entry name" value="Elp3/MiaA/NifB-like_rSAM"/>
</dbReference>
<evidence type="ECO:0000313" key="8">
    <source>
        <dbReference type="EMBL" id="TFZ40283.1"/>
    </source>
</evidence>
<dbReference type="InterPro" id="IPR036724">
    <property type="entry name" value="Cobalamin-bd_sf"/>
</dbReference>
<dbReference type="GO" id="GO:0003824">
    <property type="term" value="F:catalytic activity"/>
    <property type="evidence" value="ECO:0007669"/>
    <property type="project" value="InterPro"/>
</dbReference>
<dbReference type="PANTHER" id="PTHR43409:SF16">
    <property type="entry name" value="SLR0320 PROTEIN"/>
    <property type="match status" value="1"/>
</dbReference>
<dbReference type="RefSeq" id="WP_135271056.1">
    <property type="nucleotide sequence ID" value="NZ_SRIB01000006.1"/>
</dbReference>
<name>A0A4Z0D5Y0_9FIRM</name>
<comment type="caution">
    <text evidence="8">The sequence shown here is derived from an EMBL/GenBank/DDBJ whole genome shotgun (WGS) entry which is preliminary data.</text>
</comment>
<dbReference type="SUPFAM" id="SSF102114">
    <property type="entry name" value="Radical SAM enzymes"/>
    <property type="match status" value="1"/>
</dbReference>
<dbReference type="InterPro" id="IPR025288">
    <property type="entry name" value="DUF4080"/>
</dbReference>
<dbReference type="InterPro" id="IPR023404">
    <property type="entry name" value="rSAM_horseshoe"/>
</dbReference>
<dbReference type="PANTHER" id="PTHR43409">
    <property type="entry name" value="ANAEROBIC MAGNESIUM-PROTOPORPHYRIN IX MONOMETHYL ESTER CYCLASE-RELATED"/>
    <property type="match status" value="1"/>
</dbReference>
<dbReference type="AlphaFoldDB" id="A0A4Z0D5Y0"/>
<organism evidence="8 9">
    <name type="scientific">Soehngenia longivitae</name>
    <dbReference type="NCBI Taxonomy" id="2562294"/>
    <lineage>
        <taxon>Bacteria</taxon>
        <taxon>Bacillati</taxon>
        <taxon>Bacillota</taxon>
        <taxon>Tissierellia</taxon>
        <taxon>Tissierellales</taxon>
        <taxon>Tissierellaceae</taxon>
        <taxon>Soehngenia</taxon>
    </lineage>
</organism>
<protein>
    <submittedName>
        <fullName evidence="8">DUF4080 domain-containing protein</fullName>
    </submittedName>
</protein>
<dbReference type="GO" id="GO:0051539">
    <property type="term" value="F:4 iron, 4 sulfur cluster binding"/>
    <property type="evidence" value="ECO:0007669"/>
    <property type="project" value="UniProtKB-KW"/>
</dbReference>
<evidence type="ECO:0000259" key="6">
    <source>
        <dbReference type="PROSITE" id="PS51332"/>
    </source>
</evidence>
<dbReference type="InterPro" id="IPR034466">
    <property type="entry name" value="Methyltransferase_Class_B"/>
</dbReference>
<evidence type="ECO:0000256" key="4">
    <source>
        <dbReference type="ARBA" id="ARBA00023004"/>
    </source>
</evidence>
<dbReference type="Pfam" id="PF04055">
    <property type="entry name" value="Radical_SAM"/>
    <property type="match status" value="1"/>
</dbReference>
<keyword evidence="9" id="KW-1185">Reference proteome</keyword>
<accession>A0A4Z0D5Y0</accession>
<keyword evidence="3" id="KW-0479">Metal-binding</keyword>
<gene>
    <name evidence="8" type="ORF">E4100_05580</name>
</gene>
<dbReference type="EMBL" id="SRIB01000006">
    <property type="protein sequence ID" value="TFZ40283.1"/>
    <property type="molecule type" value="Genomic_DNA"/>
</dbReference>
<dbReference type="SUPFAM" id="SSF52242">
    <property type="entry name" value="Cobalamin (vitamin B12)-binding domain"/>
    <property type="match status" value="1"/>
</dbReference>
<dbReference type="GO" id="GO:0046872">
    <property type="term" value="F:metal ion binding"/>
    <property type="evidence" value="ECO:0007669"/>
    <property type="project" value="UniProtKB-KW"/>
</dbReference>
<dbReference type="Gene3D" id="3.40.50.280">
    <property type="entry name" value="Cobalamin-binding domain"/>
    <property type="match status" value="1"/>
</dbReference>
<dbReference type="InterPro" id="IPR007197">
    <property type="entry name" value="rSAM"/>
</dbReference>
<dbReference type="SMART" id="SM00729">
    <property type="entry name" value="Elp3"/>
    <property type="match status" value="1"/>
</dbReference>
<evidence type="ECO:0000256" key="1">
    <source>
        <dbReference type="ARBA" id="ARBA00001966"/>
    </source>
</evidence>
<dbReference type="GO" id="GO:0031419">
    <property type="term" value="F:cobalamin binding"/>
    <property type="evidence" value="ECO:0007669"/>
    <property type="project" value="InterPro"/>
</dbReference>
<dbReference type="Gene3D" id="3.80.30.20">
    <property type="entry name" value="tm_1862 like domain"/>
    <property type="match status" value="1"/>
</dbReference>
<dbReference type="SFLD" id="SFLDG01082">
    <property type="entry name" value="B12-binding_domain_containing"/>
    <property type="match status" value="1"/>
</dbReference>
<dbReference type="PROSITE" id="PS51918">
    <property type="entry name" value="RADICAL_SAM"/>
    <property type="match status" value="1"/>
</dbReference>
<evidence type="ECO:0000256" key="2">
    <source>
        <dbReference type="ARBA" id="ARBA00022691"/>
    </source>
</evidence>
<keyword evidence="2" id="KW-0949">S-adenosyl-L-methionine</keyword>
<dbReference type="CDD" id="cd02068">
    <property type="entry name" value="radical_SAM_B12_BD"/>
    <property type="match status" value="1"/>
</dbReference>